<comment type="caution">
    <text evidence="1">The sequence shown here is derived from an EMBL/GenBank/DDBJ whole genome shotgun (WGS) entry which is preliminary data.</text>
</comment>
<keyword evidence="3" id="KW-1185">Reference proteome</keyword>
<reference evidence="2 3" key="1">
    <citation type="submission" date="2016-06" db="EMBL/GenBank/DDBJ databases">
        <authorList>
            <person name="Varghese N."/>
            <person name="Submissions Spin"/>
        </authorList>
    </citation>
    <scope>NUCLEOTIDE SEQUENCE [LARGE SCALE GENOMIC DNA]</scope>
    <source>
        <strain evidence="2 3">DSM 45142</strain>
    </source>
</reference>
<protein>
    <submittedName>
        <fullName evidence="2">Sulfotransferase family protein</fullName>
    </submittedName>
</protein>
<dbReference type="GeneID" id="93473306"/>
<evidence type="ECO:0000313" key="1">
    <source>
        <dbReference type="EMBL" id="MBO4142150.1"/>
    </source>
</evidence>
<evidence type="ECO:0000313" key="4">
    <source>
        <dbReference type="Proteomes" id="UP000669887"/>
    </source>
</evidence>
<dbReference type="InterPro" id="IPR053226">
    <property type="entry name" value="Pyrrolopyrazine_biosynth_F"/>
</dbReference>
<gene>
    <name evidence="2" type="ORF">GA0070562_0612</name>
    <name evidence="1" type="ORF">J5U46_18530</name>
</gene>
<dbReference type="Pfam" id="PF19798">
    <property type="entry name" value="Sulfotransfer_5"/>
    <property type="match status" value="1"/>
</dbReference>
<dbReference type="Proteomes" id="UP000199405">
    <property type="component" value="Unassembled WGS sequence"/>
</dbReference>
<evidence type="ECO:0000313" key="3">
    <source>
        <dbReference type="Proteomes" id="UP000199405"/>
    </source>
</evidence>
<evidence type="ECO:0000313" key="2">
    <source>
        <dbReference type="EMBL" id="SCF14674.1"/>
    </source>
</evidence>
<dbReference type="RefSeq" id="WP_091427623.1">
    <property type="nucleotide sequence ID" value="NZ_FMCQ01000012.1"/>
</dbReference>
<dbReference type="PANTHER" id="PTHR48419">
    <property type="entry name" value="SULFOTRANSFERASE DOMAIN-CONTAINING PROTEIN"/>
    <property type="match status" value="1"/>
</dbReference>
<dbReference type="EMBL" id="JAGFVQ010000036">
    <property type="protein sequence ID" value="MBO4142150.1"/>
    <property type="molecule type" value="Genomic_DNA"/>
</dbReference>
<dbReference type="SUPFAM" id="SSF52540">
    <property type="entry name" value="P-loop containing nucleoside triphosphate hydrolases"/>
    <property type="match status" value="1"/>
</dbReference>
<dbReference type="EMBL" id="FMCQ01000012">
    <property type="protein sequence ID" value="SCF14674.1"/>
    <property type="molecule type" value="Genomic_DNA"/>
</dbReference>
<sequence length="245" mass="28264">MGSTSRYASERMMLTMWSAPRSRSTAFERMMMERGDFTVLHEPFSHVMDFGSATVLDRQVTSEKELLSTLKELPGRVFFKDTTDFHYPELLNDKPFLRDGVHTFIIRDPREVIESHAHLNPAVSRDDIGFARLHEIYDAVAEATGEAPVVIDSDDLIDRPADTVAAYCARVGIPFDADALRWQPGTPRQWQRTERWHEAAAASSGFSRPPRQYARTVDNDAQLAEYHRYHQPYHQKLWEQRLRLA</sequence>
<reference evidence="1" key="2">
    <citation type="submission" date="2021-03" db="EMBL/GenBank/DDBJ databases">
        <title>X isolated from Micromonospora tulbaghiae.</title>
        <authorList>
            <person name="Stennett H.L."/>
        </authorList>
    </citation>
    <scope>NUCLEOTIDE SEQUENCE</scope>
    <source>
        <strain evidence="1">28M1-20</strain>
    </source>
</reference>
<dbReference type="PANTHER" id="PTHR48419:SF1">
    <property type="entry name" value="SULFOTRANSFERASE DOMAIN-CONTAINING PROTEIN"/>
    <property type="match status" value="1"/>
</dbReference>
<organism evidence="1 4">
    <name type="scientific">Micromonospora tulbaghiae</name>
    <dbReference type="NCBI Taxonomy" id="479978"/>
    <lineage>
        <taxon>Bacteria</taxon>
        <taxon>Bacillati</taxon>
        <taxon>Actinomycetota</taxon>
        <taxon>Actinomycetes</taxon>
        <taxon>Micromonosporales</taxon>
        <taxon>Micromonosporaceae</taxon>
        <taxon>Micromonospora</taxon>
    </lineage>
</organism>
<accession>A0AAW4JLR3</accession>
<name>A0AAW4JLR3_9ACTN</name>
<dbReference type="AlphaFoldDB" id="A0AAW4JLR3"/>
<dbReference type="Gene3D" id="3.40.50.300">
    <property type="entry name" value="P-loop containing nucleotide triphosphate hydrolases"/>
    <property type="match status" value="1"/>
</dbReference>
<proteinExistence type="predicted"/>
<dbReference type="Proteomes" id="UP000669887">
    <property type="component" value="Unassembled WGS sequence"/>
</dbReference>
<dbReference type="InterPro" id="IPR027417">
    <property type="entry name" value="P-loop_NTPase"/>
</dbReference>